<dbReference type="InterPro" id="IPR029062">
    <property type="entry name" value="Class_I_gatase-like"/>
</dbReference>
<dbReference type="SUPFAM" id="SSF52317">
    <property type="entry name" value="Class I glutamine amidotransferase-like"/>
    <property type="match status" value="1"/>
</dbReference>
<sequence>MKKIAVLLSGCGVFDGSEIYETVITLLAIERNGASYQCFAPNKDQFHVIDHHAQQPVSETRNVLTEAARLARGNVKPLHDLKVHEFDALIIPGGFGAAKNFSDFAVKGADAAADQDVVAFCQQFAAAKKPAGYMCIAPSLLPFVYGHGIQLTIGNDNDTAQALEQLGAKHIDCAVSDIVVDEQHRVVTTPAYMLAGSLSEAASGIDKLVAKVLSLATTD</sequence>
<dbReference type="InterPro" id="IPR026041">
    <property type="entry name" value="ElbB"/>
</dbReference>
<dbReference type="OrthoDB" id="5605062at2"/>
<dbReference type="CDD" id="cd03133">
    <property type="entry name" value="GATase1_ES1"/>
    <property type="match status" value="1"/>
</dbReference>
<dbReference type="RefSeq" id="WP_126793357.1">
    <property type="nucleotide sequence ID" value="NZ_PIPI01000006.1"/>
</dbReference>
<comment type="similarity">
    <text evidence="1">Belongs to the peptidase C56 family.</text>
</comment>
<accession>A0A432VSI0</accession>
<dbReference type="Proteomes" id="UP000288212">
    <property type="component" value="Unassembled WGS sequence"/>
</dbReference>
<dbReference type="GO" id="GO:0016829">
    <property type="term" value="F:lyase activity"/>
    <property type="evidence" value="ECO:0007669"/>
    <property type="project" value="UniProtKB-UniRule"/>
</dbReference>
<comment type="catalytic activity">
    <reaction evidence="1">
        <text>glyoxal + H2O = glycolate + H(+)</text>
        <dbReference type="Rhea" id="RHEA:51672"/>
        <dbReference type="ChEBI" id="CHEBI:15377"/>
        <dbReference type="ChEBI" id="CHEBI:15378"/>
        <dbReference type="ChEBI" id="CHEBI:29805"/>
        <dbReference type="ChEBI" id="CHEBI:34779"/>
    </reaction>
</comment>
<name>A0A432VSI0_9GAMM</name>
<evidence type="ECO:0000313" key="2">
    <source>
        <dbReference type="EMBL" id="RUO19192.1"/>
    </source>
</evidence>
<dbReference type="PIRSF" id="PIRSF006320">
    <property type="entry name" value="Elb2"/>
    <property type="match status" value="1"/>
</dbReference>
<evidence type="ECO:0000313" key="3">
    <source>
        <dbReference type="Proteomes" id="UP000288212"/>
    </source>
</evidence>
<keyword evidence="3" id="KW-1185">Reference proteome</keyword>
<protein>
    <recommendedName>
        <fullName evidence="1">Glyoxalase</fullName>
    </recommendedName>
</protein>
<dbReference type="PANTHER" id="PTHR10224:SF12">
    <property type="entry name" value="GLYOXALASE ELBB"/>
    <property type="match status" value="1"/>
</dbReference>
<gene>
    <name evidence="2" type="ORF">CWE06_09160</name>
</gene>
<evidence type="ECO:0000256" key="1">
    <source>
        <dbReference type="PIRNR" id="PIRNR006320"/>
    </source>
</evidence>
<dbReference type="EMBL" id="PIPI01000006">
    <property type="protein sequence ID" value="RUO19192.1"/>
    <property type="molecule type" value="Genomic_DNA"/>
</dbReference>
<reference evidence="2 3" key="1">
    <citation type="journal article" date="2011" name="Front. Microbiol.">
        <title>Genomic signatures of strain selection and enhancement in Bacillus atrophaeus var. globigii, a historical biowarfare simulant.</title>
        <authorList>
            <person name="Gibbons H.S."/>
            <person name="Broomall S.M."/>
            <person name="McNew L.A."/>
            <person name="Daligault H."/>
            <person name="Chapman C."/>
            <person name="Bruce D."/>
            <person name="Karavis M."/>
            <person name="Krepps M."/>
            <person name="McGregor P.A."/>
            <person name="Hong C."/>
            <person name="Park K.H."/>
            <person name="Akmal A."/>
            <person name="Feldman A."/>
            <person name="Lin J.S."/>
            <person name="Chang W.E."/>
            <person name="Higgs B.W."/>
            <person name="Demirev P."/>
            <person name="Lindquist J."/>
            <person name="Liem A."/>
            <person name="Fochler E."/>
            <person name="Read T.D."/>
            <person name="Tapia R."/>
            <person name="Johnson S."/>
            <person name="Bishop-Lilly K.A."/>
            <person name="Detter C."/>
            <person name="Han C."/>
            <person name="Sozhamannan S."/>
            <person name="Rosenzweig C.N."/>
            <person name="Skowronski E.W."/>
        </authorList>
    </citation>
    <scope>NUCLEOTIDE SEQUENCE [LARGE SCALE GENOMIC DNA]</scope>
    <source>
        <strain evidence="2 3">AK5</strain>
    </source>
</reference>
<dbReference type="AlphaFoldDB" id="A0A432VSI0"/>
<dbReference type="Gene3D" id="3.40.50.880">
    <property type="match status" value="1"/>
</dbReference>
<keyword evidence="1" id="KW-0456">Lyase</keyword>
<comment type="function">
    <text evidence="1">Displays glyoxalase activity, catalyzing the conversion of glyoxal to glycolate.</text>
</comment>
<dbReference type="PANTHER" id="PTHR10224">
    <property type="entry name" value="ES1 PROTEIN HOMOLOG, MITOCHONDRIAL"/>
    <property type="match status" value="1"/>
</dbReference>
<dbReference type="NCBIfam" id="NF008747">
    <property type="entry name" value="PRK11780.1"/>
    <property type="match status" value="1"/>
</dbReference>
<organism evidence="2 3">
    <name type="scientific">Aliidiomarina haloalkalitolerans</name>
    <dbReference type="NCBI Taxonomy" id="859059"/>
    <lineage>
        <taxon>Bacteria</taxon>
        <taxon>Pseudomonadati</taxon>
        <taxon>Pseudomonadota</taxon>
        <taxon>Gammaproteobacteria</taxon>
        <taxon>Alteromonadales</taxon>
        <taxon>Idiomarinaceae</taxon>
        <taxon>Aliidiomarina</taxon>
    </lineage>
</organism>
<proteinExistence type="inferred from homology"/>
<comment type="caution">
    <text evidence="2">The sequence shown here is derived from an EMBL/GenBank/DDBJ whole genome shotgun (WGS) entry which is preliminary data.</text>
</comment>